<accession>A0A5J4UPJ9</accession>
<protein>
    <submittedName>
        <fullName evidence="2">Uncharacterized protein</fullName>
    </submittedName>
</protein>
<dbReference type="AlphaFoldDB" id="A0A5J4UPJ9"/>
<feature type="compositionally biased region" description="Polar residues" evidence="1">
    <location>
        <begin position="189"/>
        <end position="227"/>
    </location>
</feature>
<dbReference type="EMBL" id="SNRW01014262">
    <property type="protein sequence ID" value="KAA6371665.1"/>
    <property type="molecule type" value="Genomic_DNA"/>
</dbReference>
<feature type="region of interest" description="Disordered" evidence="1">
    <location>
        <begin position="189"/>
        <end position="233"/>
    </location>
</feature>
<evidence type="ECO:0000313" key="2">
    <source>
        <dbReference type="EMBL" id="KAA6371665.1"/>
    </source>
</evidence>
<evidence type="ECO:0000256" key="1">
    <source>
        <dbReference type="SAM" id="MobiDB-lite"/>
    </source>
</evidence>
<gene>
    <name evidence="2" type="ORF">EZS28_032810</name>
</gene>
<evidence type="ECO:0000313" key="3">
    <source>
        <dbReference type="Proteomes" id="UP000324800"/>
    </source>
</evidence>
<reference evidence="2 3" key="1">
    <citation type="submission" date="2019-03" db="EMBL/GenBank/DDBJ databases">
        <title>Single cell metagenomics reveals metabolic interactions within the superorganism composed of flagellate Streblomastix strix and complex community of Bacteroidetes bacteria on its surface.</title>
        <authorList>
            <person name="Treitli S.C."/>
            <person name="Kolisko M."/>
            <person name="Husnik F."/>
            <person name="Keeling P."/>
            <person name="Hampl V."/>
        </authorList>
    </citation>
    <scope>NUCLEOTIDE SEQUENCE [LARGE SCALE GENOMIC DNA]</scope>
    <source>
        <strain evidence="2">ST1C</strain>
    </source>
</reference>
<sequence length="233" mass="26100">LLDPEQTIATPEEVPPNVITAARPLLAGLLEQDTFQIDFYAEEPSEEQVVEARQRERAATDLVTRRKPPKHNNTPAQPMLAFDQILADLETKLLQHKPEIMPPGWVQDLARKPTPETQLTAFLSTNKQITTVEPESMRTTQSLLQPAPTTIDVWIITITIPFPILWVTNAISNLSVQFPIIPPTIPFLSTVNPPQTQTNEPRPSNNETLRDQQGSIQPSQQTEQAAIQTVERP</sequence>
<dbReference type="Proteomes" id="UP000324800">
    <property type="component" value="Unassembled WGS sequence"/>
</dbReference>
<proteinExistence type="predicted"/>
<comment type="caution">
    <text evidence="2">The sequence shown here is derived from an EMBL/GenBank/DDBJ whole genome shotgun (WGS) entry which is preliminary data.</text>
</comment>
<name>A0A5J4UPJ9_9EUKA</name>
<organism evidence="2 3">
    <name type="scientific">Streblomastix strix</name>
    <dbReference type="NCBI Taxonomy" id="222440"/>
    <lineage>
        <taxon>Eukaryota</taxon>
        <taxon>Metamonada</taxon>
        <taxon>Preaxostyla</taxon>
        <taxon>Oxymonadida</taxon>
        <taxon>Streblomastigidae</taxon>
        <taxon>Streblomastix</taxon>
    </lineage>
</organism>
<feature type="non-terminal residue" evidence="2">
    <location>
        <position position="1"/>
    </location>
</feature>